<keyword evidence="1" id="KW-0472">Membrane</keyword>
<dbReference type="Pfam" id="PF25917">
    <property type="entry name" value="BSH_RND"/>
    <property type="match status" value="1"/>
</dbReference>
<dbReference type="AlphaFoldDB" id="B2KDI3"/>
<feature type="transmembrane region" description="Helical" evidence="1">
    <location>
        <begin position="7"/>
        <end position="27"/>
    </location>
</feature>
<dbReference type="STRING" id="445932.Emin_1026"/>
<gene>
    <name evidence="3" type="ordered locus">Emin_1026</name>
</gene>
<sequence length="326" mass="36260">MLKFKSARKIIIGSLIVFTLIILFFIFKPKYLILQGEVVIRQISVAPKVTGRIEEVFVTEGDFVKQGTVLAKIDSPEIMAKSEQALAASRMAEAQYKKAQTGTREEDKTAAYSLWQKTLVAEDLAKKTYDRVNELYLGGVVSAQKNDEAQAQYNAAKSDTEAAKARYDMAITGTRVEDKTAARAAKDQSLGAVAEIKSYVGETTLVAPIDGEISSVVVERGELVSAGFAIITMLNLDDVWLTFNMREDLLKNIKMDQVIEVRIPALGSHKYKFKVSYISKMGDFAVWSATKTSGDFDLKTFEVRLRPDEKIEGLRQGMTALFKVRK</sequence>
<dbReference type="Gene3D" id="2.40.50.100">
    <property type="match status" value="1"/>
</dbReference>
<accession>B2KDI3</accession>
<dbReference type="PANTHER" id="PTHR30438:SF1">
    <property type="entry name" value="36 KDA ANTIGEN"/>
    <property type="match status" value="1"/>
</dbReference>
<keyword evidence="4" id="KW-1185">Reference proteome</keyword>
<keyword evidence="1" id="KW-0812">Transmembrane</keyword>
<evidence type="ECO:0000259" key="2">
    <source>
        <dbReference type="Pfam" id="PF25917"/>
    </source>
</evidence>
<feature type="domain" description="Multidrug resistance protein MdtA-like barrel-sandwich hybrid" evidence="2">
    <location>
        <begin position="41"/>
        <end position="228"/>
    </location>
</feature>
<dbReference type="EMBL" id="CP001055">
    <property type="protein sequence ID" value="ACC98579.1"/>
    <property type="molecule type" value="Genomic_DNA"/>
</dbReference>
<dbReference type="PANTHER" id="PTHR30438">
    <property type="entry name" value="36 KDA ANTIGEN-RELATED"/>
    <property type="match status" value="1"/>
</dbReference>
<dbReference type="HOGENOM" id="CLU_018816_6_1_0"/>
<name>B2KDI3_ELUMP</name>
<reference evidence="3 4" key="1">
    <citation type="journal article" date="2009" name="Appl. Environ. Microbiol.">
        <title>Genomic analysis of 'Elusimicrobium minutum,' the first cultivated representative of the phylum 'Elusimicrobia' (formerly termite group 1).</title>
        <authorList>
            <person name="Herlemann D.P.R."/>
            <person name="Geissinger O."/>
            <person name="Ikeda-Ohtsubo W."/>
            <person name="Kunin V."/>
            <person name="Sun H."/>
            <person name="Lapidus A."/>
            <person name="Hugenholtz P."/>
            <person name="Brune A."/>
        </authorList>
    </citation>
    <scope>NUCLEOTIDE SEQUENCE [LARGE SCALE GENOMIC DNA]</scope>
    <source>
        <strain evidence="3 4">Pei191</strain>
    </source>
</reference>
<evidence type="ECO:0000313" key="3">
    <source>
        <dbReference type="EMBL" id="ACC98579.1"/>
    </source>
</evidence>
<dbReference type="RefSeq" id="WP_012415194.1">
    <property type="nucleotide sequence ID" value="NC_010644.1"/>
</dbReference>
<evidence type="ECO:0000313" key="4">
    <source>
        <dbReference type="Proteomes" id="UP000001029"/>
    </source>
</evidence>
<dbReference type="SUPFAM" id="SSF111369">
    <property type="entry name" value="HlyD-like secretion proteins"/>
    <property type="match status" value="2"/>
</dbReference>
<organism evidence="3 4">
    <name type="scientific">Elusimicrobium minutum (strain Pei191)</name>
    <dbReference type="NCBI Taxonomy" id="445932"/>
    <lineage>
        <taxon>Bacteria</taxon>
        <taxon>Pseudomonadati</taxon>
        <taxon>Elusimicrobiota</taxon>
        <taxon>Elusimicrobia</taxon>
        <taxon>Elusimicrobiales</taxon>
        <taxon>Elusimicrobiaceae</taxon>
        <taxon>Elusimicrobium</taxon>
    </lineage>
</organism>
<evidence type="ECO:0000256" key="1">
    <source>
        <dbReference type="SAM" id="Phobius"/>
    </source>
</evidence>
<keyword evidence="1" id="KW-1133">Transmembrane helix</keyword>
<protein>
    <submittedName>
        <fullName evidence="3">Secretion protein HlyD family protein</fullName>
    </submittedName>
</protein>
<dbReference type="InterPro" id="IPR058625">
    <property type="entry name" value="MdtA-like_BSH"/>
</dbReference>
<proteinExistence type="predicted"/>
<dbReference type="Proteomes" id="UP000001029">
    <property type="component" value="Chromosome"/>
</dbReference>
<dbReference type="OrthoDB" id="9793801at2"/>
<dbReference type="KEGG" id="emi:Emin_1026"/>
<dbReference type="Gene3D" id="1.10.287.470">
    <property type="entry name" value="Helix hairpin bin"/>
    <property type="match status" value="1"/>
</dbReference>
<dbReference type="Gene3D" id="2.40.30.170">
    <property type="match status" value="1"/>
</dbReference>